<dbReference type="STRING" id="1110502.TMO_1734"/>
<dbReference type="EMBL" id="CP003236">
    <property type="protein sequence ID" value="AFK53573.1"/>
    <property type="molecule type" value="Genomic_DNA"/>
</dbReference>
<name>I3TLD5_TISMK</name>
<dbReference type="eggNOG" id="ENOG502Z7YE">
    <property type="taxonomic scope" value="Bacteria"/>
</dbReference>
<evidence type="ECO:0000313" key="2">
    <source>
        <dbReference type="EMBL" id="AFK53573.1"/>
    </source>
</evidence>
<keyword evidence="1" id="KW-0812">Transmembrane</keyword>
<feature type="transmembrane region" description="Helical" evidence="1">
    <location>
        <begin position="77"/>
        <end position="98"/>
    </location>
</feature>
<feature type="transmembrane region" description="Helical" evidence="1">
    <location>
        <begin position="233"/>
        <end position="250"/>
    </location>
</feature>
<sequence>MRTGGGKKAVLSRRRGRVVAPGLAVDGDVSADLAERVLASSGATDRSTGRMEILLLVAALPMFGQVFHYLIDAGPFYYLSKAWPFLTLPLALHGAFRLSGRHHPLYAIVLGYVIGITPALSMLWLGNAFIDAFGTTIKVWPITYYFSVLSTLALLRPSPDLLRRILLSFGVATFLLMWLLWLIVPRTHYAVDATQSKLFMYELERGYRIYMPMVFGVLSLLYLVRRMSVSPRLLYVALYLAGLMTMVLIFKQRISILALLLISAWVLYRNLPKLPRSLVTLGLGIGVLVLAITVLIPAVEALEKSLGNSLSIRARSLSLAFDYMLADVWRWLFGVGSITRFSAVTLFDLFGTDHFYLADIGWVGIVFEYGVVGALLIFGLYVAGLRDAYGRRARAPERQLADPRAEAMAAALGDYVLFLLAASAVYSAVFTPGELATVTALLVYLRGFWSTQAAMGPRTTLQPDEHVPVPGRGGVVRL</sequence>
<accession>I3TLD5</accession>
<reference evidence="2 3" key="1">
    <citation type="journal article" date="2012" name="J. Am. Chem. Soc.">
        <title>Bacterial biosynthesis and maturation of the didemnin anti-cancer agents.</title>
        <authorList>
            <person name="Xu Y."/>
            <person name="Kersten R.D."/>
            <person name="Nam S.J."/>
            <person name="Lu L."/>
            <person name="Al-Suwailem A.M."/>
            <person name="Zheng H."/>
            <person name="Fenical W."/>
            <person name="Dorrestein P.C."/>
            <person name="Moore B.S."/>
            <person name="Qian P.Y."/>
        </authorList>
    </citation>
    <scope>NUCLEOTIDE SEQUENCE [LARGE SCALE GENOMIC DNA]</scope>
    <source>
        <strain evidence="2 3">KA081020-065</strain>
    </source>
</reference>
<dbReference type="Proteomes" id="UP000005258">
    <property type="component" value="Chromosome"/>
</dbReference>
<feature type="transmembrane region" description="Helical" evidence="1">
    <location>
        <begin position="415"/>
        <end position="445"/>
    </location>
</feature>
<evidence type="ECO:0000256" key="1">
    <source>
        <dbReference type="SAM" id="Phobius"/>
    </source>
</evidence>
<evidence type="ECO:0000313" key="3">
    <source>
        <dbReference type="Proteomes" id="UP000005258"/>
    </source>
</evidence>
<proteinExistence type="predicted"/>
<keyword evidence="1" id="KW-1133">Transmembrane helix</keyword>
<feature type="transmembrane region" description="Helical" evidence="1">
    <location>
        <begin position="207"/>
        <end position="224"/>
    </location>
</feature>
<keyword evidence="3" id="KW-1185">Reference proteome</keyword>
<dbReference type="HOGENOM" id="CLU_622072_0_0_5"/>
<protein>
    <submittedName>
        <fullName evidence="2">Uncharacterized protein</fullName>
    </submittedName>
</protein>
<feature type="transmembrane region" description="Helical" evidence="1">
    <location>
        <begin position="256"/>
        <end position="271"/>
    </location>
</feature>
<feature type="transmembrane region" description="Helical" evidence="1">
    <location>
        <begin position="53"/>
        <end position="71"/>
    </location>
</feature>
<feature type="transmembrane region" description="Helical" evidence="1">
    <location>
        <begin position="105"/>
        <end position="125"/>
    </location>
</feature>
<dbReference type="AlphaFoldDB" id="I3TLD5"/>
<organism evidence="2 3">
    <name type="scientific">Tistrella mobilis (strain KA081020-065)</name>
    <dbReference type="NCBI Taxonomy" id="1110502"/>
    <lineage>
        <taxon>Bacteria</taxon>
        <taxon>Pseudomonadati</taxon>
        <taxon>Pseudomonadota</taxon>
        <taxon>Alphaproteobacteria</taxon>
        <taxon>Geminicoccales</taxon>
        <taxon>Geminicoccaceae</taxon>
        <taxon>Tistrella</taxon>
    </lineage>
</organism>
<feature type="transmembrane region" description="Helical" evidence="1">
    <location>
        <begin position="278"/>
        <end position="299"/>
    </location>
</feature>
<feature type="transmembrane region" description="Helical" evidence="1">
    <location>
        <begin position="362"/>
        <end position="383"/>
    </location>
</feature>
<dbReference type="KEGG" id="tmo:TMO_1734"/>
<gene>
    <name evidence="2" type="ordered locus">TMO_1734</name>
</gene>
<keyword evidence="1" id="KW-0472">Membrane</keyword>
<feature type="transmembrane region" description="Helical" evidence="1">
    <location>
        <begin position="137"/>
        <end position="155"/>
    </location>
</feature>
<feature type="transmembrane region" description="Helical" evidence="1">
    <location>
        <begin position="167"/>
        <end position="187"/>
    </location>
</feature>